<dbReference type="Proteomes" id="UP000062519">
    <property type="component" value="Chromosome 2"/>
</dbReference>
<proteinExistence type="inferred from homology"/>
<dbReference type="AlphaFoldDB" id="A0A1B4FN26"/>
<accession>A0A1B4FN26</accession>
<comment type="similarity">
    <text evidence="1">Belongs to the small heat shock protein (HSP20) family.</text>
</comment>
<dbReference type="KEGG" id="buu:WS70_25510"/>
<dbReference type="SUPFAM" id="SSF49764">
    <property type="entry name" value="HSP20-like chaperones"/>
    <property type="match status" value="1"/>
</dbReference>
<evidence type="ECO:0000313" key="3">
    <source>
        <dbReference type="EMBL" id="AOJ05080.1"/>
    </source>
</evidence>
<evidence type="ECO:0000313" key="4">
    <source>
        <dbReference type="Proteomes" id="UP000062519"/>
    </source>
</evidence>
<keyword evidence="4" id="KW-1185">Reference proteome</keyword>
<reference evidence="3 4" key="1">
    <citation type="submission" date="2015-12" db="EMBL/GenBank/DDBJ databases">
        <title>Diversity of Burkholderia near neighbor genomes.</title>
        <authorList>
            <person name="Sahl J."/>
            <person name="Wagner D."/>
            <person name="Keim P."/>
        </authorList>
    </citation>
    <scope>NUCLEOTIDE SEQUENCE [LARGE SCALE GENOMIC DNA]</scope>
    <source>
        <strain evidence="3 4">BDU6</strain>
    </source>
</reference>
<name>A0A1B4FN26_9BURK</name>
<evidence type="ECO:0000259" key="2">
    <source>
        <dbReference type="PROSITE" id="PS01031"/>
    </source>
</evidence>
<dbReference type="CDD" id="cd06464">
    <property type="entry name" value="ACD_sHsps-like"/>
    <property type="match status" value="1"/>
</dbReference>
<dbReference type="InterPro" id="IPR008978">
    <property type="entry name" value="HSP20-like_chaperone"/>
</dbReference>
<dbReference type="RefSeq" id="WP_059472856.1">
    <property type="nucleotide sequence ID" value="NZ_CP013387.1"/>
</dbReference>
<sequence length="169" mass="18727">MKTKRDGAKEAASGFEGIMSGIVNLVEKLNELAQTGNELQLLKEHTTDAGIRGVYGINIKVGLGQDKDRVSVEPFGNIRKDKSGHAVVQEVIEPIVDVFEETDHTLVVAEMPGVSLEDVRLDVQDDVLTIVAEHRPKKYIKEVLLPRPYTRDQMQFGCNNGILEIKCTD</sequence>
<evidence type="ECO:0000256" key="1">
    <source>
        <dbReference type="PROSITE-ProRule" id="PRU00285"/>
    </source>
</evidence>
<protein>
    <submittedName>
        <fullName evidence="3">Heat-shock protein</fullName>
    </submittedName>
</protein>
<dbReference type="EMBL" id="CP013387">
    <property type="protein sequence ID" value="AOJ05080.1"/>
    <property type="molecule type" value="Genomic_DNA"/>
</dbReference>
<organism evidence="3 4">
    <name type="scientific">Burkholderia mayonis</name>
    <dbReference type="NCBI Taxonomy" id="1385591"/>
    <lineage>
        <taxon>Bacteria</taxon>
        <taxon>Pseudomonadati</taxon>
        <taxon>Pseudomonadota</taxon>
        <taxon>Betaproteobacteria</taxon>
        <taxon>Burkholderiales</taxon>
        <taxon>Burkholderiaceae</taxon>
        <taxon>Burkholderia</taxon>
        <taxon>pseudomallei group</taxon>
    </lineage>
</organism>
<dbReference type="Pfam" id="PF05455">
    <property type="entry name" value="GvpH"/>
    <property type="match status" value="1"/>
</dbReference>
<dbReference type="Gene3D" id="2.60.40.790">
    <property type="match status" value="1"/>
</dbReference>
<feature type="domain" description="SHSP" evidence="2">
    <location>
        <begin position="86"/>
        <end position="169"/>
    </location>
</feature>
<dbReference type="InterPro" id="IPR002068">
    <property type="entry name" value="A-crystallin/Hsp20_dom"/>
</dbReference>
<dbReference type="PROSITE" id="PS01031">
    <property type="entry name" value="SHSP"/>
    <property type="match status" value="1"/>
</dbReference>
<gene>
    <name evidence="3" type="ORF">WS70_25510</name>
</gene>
<dbReference type="InterPro" id="IPR008633">
    <property type="entry name" value="GvpH"/>
</dbReference>